<feature type="domain" description="Fibrobacter succinogenes major paralogous" evidence="3">
    <location>
        <begin position="389"/>
        <end position="523"/>
    </location>
</feature>
<evidence type="ECO:0000256" key="1">
    <source>
        <dbReference type="SAM" id="MobiDB-lite"/>
    </source>
</evidence>
<evidence type="ECO:0000259" key="4">
    <source>
        <dbReference type="Pfam" id="PF16378"/>
    </source>
</evidence>
<dbReference type="PROSITE" id="PS51257">
    <property type="entry name" value="PROKAR_LIPOPROTEIN"/>
    <property type="match status" value="1"/>
</dbReference>
<dbReference type="RefSeq" id="WP_005643965.1">
    <property type="nucleotide sequence ID" value="NZ_JH976452.1"/>
</dbReference>
<feature type="chain" id="PRO_5003888621" description="Fibrobacter succinogenes major paralogous domain-containing protein" evidence="2">
    <location>
        <begin position="25"/>
        <end position="661"/>
    </location>
</feature>
<dbReference type="Proteomes" id="UP000006271">
    <property type="component" value="Unassembled WGS sequence"/>
</dbReference>
<dbReference type="Pfam" id="PF09603">
    <property type="entry name" value="Fib_succ_major"/>
    <property type="match status" value="1"/>
</dbReference>
<reference evidence="5 6" key="1">
    <citation type="submission" date="2012-02" db="EMBL/GenBank/DDBJ databases">
        <title>The Genome Sequence of Parabacteroides merdae CL03T12C32.</title>
        <authorList>
            <consortium name="The Broad Institute Genome Sequencing Platform"/>
            <person name="Earl A."/>
            <person name="Ward D."/>
            <person name="Feldgarden M."/>
            <person name="Gevers D."/>
            <person name="Zitomersky N.L."/>
            <person name="Coyne M.J."/>
            <person name="Comstock L.E."/>
            <person name="Young S.K."/>
            <person name="Zeng Q."/>
            <person name="Gargeya S."/>
            <person name="Fitzgerald M."/>
            <person name="Haas B."/>
            <person name="Abouelleil A."/>
            <person name="Alvarado L."/>
            <person name="Arachchi H.M."/>
            <person name="Berlin A."/>
            <person name="Chapman S.B."/>
            <person name="Gearin G."/>
            <person name="Goldberg J."/>
            <person name="Griggs A."/>
            <person name="Gujja S."/>
            <person name="Hansen M."/>
            <person name="Heiman D."/>
            <person name="Howarth C."/>
            <person name="Larimer J."/>
            <person name="Lui A."/>
            <person name="MacDonald P.J.P."/>
            <person name="McCowen C."/>
            <person name="Montmayeur A."/>
            <person name="Murphy C."/>
            <person name="Neiman D."/>
            <person name="Pearson M."/>
            <person name="Priest M."/>
            <person name="Roberts A."/>
            <person name="Saif S."/>
            <person name="Shea T."/>
            <person name="Sisk P."/>
            <person name="Stolte C."/>
            <person name="Sykes S."/>
            <person name="Wortman J."/>
            <person name="Nusbaum C."/>
            <person name="Birren B."/>
        </authorList>
    </citation>
    <scope>NUCLEOTIDE SEQUENCE [LARGE SCALE GENOMIC DNA]</scope>
    <source>
        <strain evidence="5 6">CL03T12C32</strain>
    </source>
</reference>
<accession>K5ZT47</accession>
<feature type="domain" description="DUF4988" evidence="4">
    <location>
        <begin position="28"/>
        <end position="233"/>
    </location>
</feature>
<dbReference type="AlphaFoldDB" id="K5ZT47"/>
<dbReference type="InterPro" id="IPR032149">
    <property type="entry name" value="DUF4988"/>
</dbReference>
<evidence type="ECO:0000256" key="2">
    <source>
        <dbReference type="SAM" id="SignalP"/>
    </source>
</evidence>
<proteinExistence type="predicted"/>
<comment type="caution">
    <text evidence="5">The sequence shown here is derived from an EMBL/GenBank/DDBJ whole genome shotgun (WGS) entry which is preliminary data.</text>
</comment>
<feature type="region of interest" description="Disordered" evidence="1">
    <location>
        <begin position="181"/>
        <end position="205"/>
    </location>
</feature>
<evidence type="ECO:0008006" key="7">
    <source>
        <dbReference type="Google" id="ProtNLM"/>
    </source>
</evidence>
<keyword evidence="2" id="KW-0732">Signal</keyword>
<dbReference type="PATRIC" id="fig|999420.3.peg.1199"/>
<evidence type="ECO:0000259" key="3">
    <source>
        <dbReference type="Pfam" id="PF09603"/>
    </source>
</evidence>
<dbReference type="HOGENOM" id="CLU_027942_0_0_10"/>
<sequence>MKKIKTSICVWLALSAVFMTGCYNDEDLWNKISGLENRIEALETWQAAASSNIDALQKLMDENDYITDVTPVVLGSDTVGYTIRFKNQEPATIYHGEKGEKGNTPLIGIKQSEDGNWYWTLDGELMKDSEGNIIGANTQSIPPELKLGSQLPDDAILIGGGKKNDTAVYLSVDGGKQWAKVSGERGETGEQGPTGSQGPAGSGGGGGSSFFSDVKVYDDYVEFILTDGTRFSMPVTVENYIDINDIDWDKSNVWKVMDGDKQVAEICKEGFGRIPGQNGVTYQVIAVYPVGEDNKVDLANGYIAKYLGGAKGERSIAGGSLKWNPRRINDYYNVTPLASFISGTEGKEEFSNLMITSAKKIKKCSTGVNKYDLEPYTVLDVDGNVYPIVKIGAAYWMRENLRTTKYRDGTELKCRRDVKEEDREQTVHINEYTSGTQYEKIAMYDYYKKTGFDVKDQDEDVQKRYGLHYNFSAVAGGYDPYLQRKECLVIYPKNSYCDILSQDSKDGENNNSLCPAGWHIPTAATVGTFGNLTPDMDYVDYIFAFRWWHMMTAGAADDVDSRDWSKAQWWKLGEYIPDNLTGLSLNAVPALGQSDGFKDPNGRYPEVEDGELKGLTLFWMDLIIEGNPCIPYLDDSYDMMIFSPPSAEIGAYSFPVRCVRD</sequence>
<evidence type="ECO:0000313" key="6">
    <source>
        <dbReference type="Proteomes" id="UP000006271"/>
    </source>
</evidence>
<feature type="signal peptide" evidence="2">
    <location>
        <begin position="1"/>
        <end position="24"/>
    </location>
</feature>
<dbReference type="InterPro" id="IPR011871">
    <property type="entry name" value="Fib_succ_major"/>
</dbReference>
<dbReference type="Pfam" id="PF16378">
    <property type="entry name" value="DUF4988"/>
    <property type="match status" value="1"/>
</dbReference>
<dbReference type="EMBL" id="AGZQ01000006">
    <property type="protein sequence ID" value="EKN14495.1"/>
    <property type="molecule type" value="Genomic_DNA"/>
</dbReference>
<gene>
    <name evidence="5" type="ORF">HMPREF1060_01172</name>
</gene>
<name>K5ZT47_9BACT</name>
<organism evidence="5 6">
    <name type="scientific">Parabacteroides merdae CL03T12C32</name>
    <dbReference type="NCBI Taxonomy" id="999420"/>
    <lineage>
        <taxon>Bacteria</taxon>
        <taxon>Pseudomonadati</taxon>
        <taxon>Bacteroidota</taxon>
        <taxon>Bacteroidia</taxon>
        <taxon>Bacteroidales</taxon>
        <taxon>Tannerellaceae</taxon>
        <taxon>Parabacteroides</taxon>
    </lineage>
</organism>
<evidence type="ECO:0000313" key="5">
    <source>
        <dbReference type="EMBL" id="EKN14495.1"/>
    </source>
</evidence>
<protein>
    <recommendedName>
        <fullName evidence="7">Fibrobacter succinogenes major paralogous domain-containing protein</fullName>
    </recommendedName>
</protein>